<keyword evidence="1" id="KW-0347">Helicase</keyword>
<name>A0ACC1HYK8_9FUNG</name>
<evidence type="ECO:0000313" key="2">
    <source>
        <dbReference type="Proteomes" id="UP001150581"/>
    </source>
</evidence>
<dbReference type="EC" id="3.6.4.13" evidence="1"/>
<comment type="caution">
    <text evidence="1">The sequence shown here is derived from an EMBL/GenBank/DDBJ whole genome shotgun (WGS) entry which is preliminary data.</text>
</comment>
<keyword evidence="1" id="KW-0067">ATP-binding</keyword>
<organism evidence="1 2">
    <name type="scientific">Kickxella alabastrina</name>
    <dbReference type="NCBI Taxonomy" id="61397"/>
    <lineage>
        <taxon>Eukaryota</taxon>
        <taxon>Fungi</taxon>
        <taxon>Fungi incertae sedis</taxon>
        <taxon>Zoopagomycota</taxon>
        <taxon>Kickxellomycotina</taxon>
        <taxon>Kickxellomycetes</taxon>
        <taxon>Kickxellales</taxon>
        <taxon>Kickxellaceae</taxon>
        <taxon>Kickxella</taxon>
    </lineage>
</organism>
<evidence type="ECO:0000313" key="1">
    <source>
        <dbReference type="EMBL" id="KAJ1876348.1"/>
    </source>
</evidence>
<gene>
    <name evidence="1" type="primary">DBP4_2</name>
    <name evidence="1" type="ORF">LPJ66_012340</name>
</gene>
<keyword evidence="1" id="KW-0547">Nucleotide-binding</keyword>
<reference evidence="1" key="1">
    <citation type="submission" date="2022-07" db="EMBL/GenBank/DDBJ databases">
        <title>Phylogenomic reconstructions and comparative analyses of Kickxellomycotina fungi.</title>
        <authorList>
            <person name="Reynolds N.K."/>
            <person name="Stajich J.E."/>
            <person name="Barry K."/>
            <person name="Grigoriev I.V."/>
            <person name="Crous P."/>
            <person name="Smith M.E."/>
        </authorList>
    </citation>
    <scope>NUCLEOTIDE SEQUENCE</scope>
    <source>
        <strain evidence="1">Benny 63K</strain>
    </source>
</reference>
<proteinExistence type="predicted"/>
<sequence length="158" mass="17457">SSSKKEKTAGATTAQQRMSRREQDAKELESLGQRVLEMAKPGNTVPEHKLFSEMPISWQTLRGLERANYVEMTEIQRKALPYALARRDVLGAAKTGSGKTLAFLLPILENLNRARWTSMDGLGALVISPTRELAMQIFEVLCKIGNFHQCSAGLVIGV</sequence>
<keyword evidence="2" id="KW-1185">Reference proteome</keyword>
<dbReference type="EMBL" id="JANBPG010004445">
    <property type="protein sequence ID" value="KAJ1876348.1"/>
    <property type="molecule type" value="Genomic_DNA"/>
</dbReference>
<accession>A0ACC1HYK8</accession>
<dbReference type="Proteomes" id="UP001150581">
    <property type="component" value="Unassembled WGS sequence"/>
</dbReference>
<protein>
    <submittedName>
        <fullName evidence="1">ATP-dependent RNA helicase dbp4</fullName>
        <ecNumber evidence="1">3.6.4.13</ecNumber>
    </submittedName>
</protein>
<feature type="non-terminal residue" evidence="1">
    <location>
        <position position="1"/>
    </location>
</feature>
<keyword evidence="1" id="KW-0378">Hydrolase</keyword>